<name>A0A6C0EB92_9ZZZZ</name>
<evidence type="ECO:0008006" key="2">
    <source>
        <dbReference type="Google" id="ProtNLM"/>
    </source>
</evidence>
<dbReference type="AlphaFoldDB" id="A0A6C0EB92"/>
<protein>
    <recommendedName>
        <fullName evidence="2">Ankyrin repeat protein</fullName>
    </recommendedName>
</protein>
<accession>A0A6C0EB92</accession>
<evidence type="ECO:0000313" key="1">
    <source>
        <dbReference type="EMBL" id="QHT24645.1"/>
    </source>
</evidence>
<organism evidence="1">
    <name type="scientific">viral metagenome</name>
    <dbReference type="NCBI Taxonomy" id="1070528"/>
    <lineage>
        <taxon>unclassified sequences</taxon>
        <taxon>metagenomes</taxon>
        <taxon>organismal metagenomes</taxon>
    </lineage>
</organism>
<dbReference type="EMBL" id="MN739747">
    <property type="protein sequence ID" value="QHT24645.1"/>
    <property type="molecule type" value="Genomic_DNA"/>
</dbReference>
<sequence>MYFVIDNGSYKTGSNYLKGCLSFKKFLKLDKDDVDSNTFMGTSDTILNGVNFDSLYLRIVIKICDMPNVCKVILSDKYDLYDISIITRFNLQIKPYCNYIVNAGAKGYTHILEWLKKSELIVYDPVYYQDYALTLPTIYGHVNVLEWWKNSGFPLKYDPLVLNFYLKRFKNSEVLQWWQNSGLL</sequence>
<reference evidence="1" key="1">
    <citation type="journal article" date="2020" name="Nature">
        <title>Giant virus diversity and host interactions through global metagenomics.</title>
        <authorList>
            <person name="Schulz F."/>
            <person name="Roux S."/>
            <person name="Paez-Espino D."/>
            <person name="Jungbluth S."/>
            <person name="Walsh D.A."/>
            <person name="Denef V.J."/>
            <person name="McMahon K.D."/>
            <person name="Konstantinidis K.T."/>
            <person name="Eloe-Fadrosh E.A."/>
            <person name="Kyrpides N.C."/>
            <person name="Woyke T."/>
        </authorList>
    </citation>
    <scope>NUCLEOTIDE SEQUENCE</scope>
    <source>
        <strain evidence="1">GVMAG-M-3300023179-150</strain>
    </source>
</reference>
<proteinExistence type="predicted"/>